<dbReference type="HOGENOM" id="CLU_2456422_0_0_1"/>
<dbReference type="EMBL" id="KN822965">
    <property type="protein sequence ID" value="KIO31239.1"/>
    <property type="molecule type" value="Genomic_DNA"/>
</dbReference>
<evidence type="ECO:0000313" key="2">
    <source>
        <dbReference type="Proteomes" id="UP000054248"/>
    </source>
</evidence>
<proteinExistence type="predicted"/>
<reference evidence="2" key="2">
    <citation type="submission" date="2015-01" db="EMBL/GenBank/DDBJ databases">
        <title>Evolutionary Origins and Diversification of the Mycorrhizal Mutualists.</title>
        <authorList>
            <consortium name="DOE Joint Genome Institute"/>
            <consortium name="Mycorrhizal Genomics Consortium"/>
            <person name="Kohler A."/>
            <person name="Kuo A."/>
            <person name="Nagy L.G."/>
            <person name="Floudas D."/>
            <person name="Copeland A."/>
            <person name="Barry K.W."/>
            <person name="Cichocki N."/>
            <person name="Veneault-Fourrey C."/>
            <person name="LaButti K."/>
            <person name="Lindquist E.A."/>
            <person name="Lipzen A."/>
            <person name="Lundell T."/>
            <person name="Morin E."/>
            <person name="Murat C."/>
            <person name="Riley R."/>
            <person name="Ohm R."/>
            <person name="Sun H."/>
            <person name="Tunlid A."/>
            <person name="Henrissat B."/>
            <person name="Grigoriev I.V."/>
            <person name="Hibbett D.S."/>
            <person name="Martin F."/>
        </authorList>
    </citation>
    <scope>NUCLEOTIDE SEQUENCE [LARGE SCALE GENOMIC DNA]</scope>
    <source>
        <strain evidence="2">MUT 4182</strain>
    </source>
</reference>
<gene>
    <name evidence="1" type="ORF">M407DRAFT_139305</name>
</gene>
<reference evidence="1 2" key="1">
    <citation type="submission" date="2014-04" db="EMBL/GenBank/DDBJ databases">
        <authorList>
            <consortium name="DOE Joint Genome Institute"/>
            <person name="Kuo A."/>
            <person name="Girlanda M."/>
            <person name="Perotto S."/>
            <person name="Kohler A."/>
            <person name="Nagy L.G."/>
            <person name="Floudas D."/>
            <person name="Copeland A."/>
            <person name="Barry K.W."/>
            <person name="Cichocki N."/>
            <person name="Veneault-Fourrey C."/>
            <person name="LaButti K."/>
            <person name="Lindquist E.A."/>
            <person name="Lipzen A."/>
            <person name="Lundell T."/>
            <person name="Morin E."/>
            <person name="Murat C."/>
            <person name="Sun H."/>
            <person name="Tunlid A."/>
            <person name="Henrissat B."/>
            <person name="Grigoriev I.V."/>
            <person name="Hibbett D.S."/>
            <person name="Martin F."/>
            <person name="Nordberg H.P."/>
            <person name="Cantor M.N."/>
            <person name="Hua S.X."/>
        </authorList>
    </citation>
    <scope>NUCLEOTIDE SEQUENCE [LARGE SCALE GENOMIC DNA]</scope>
    <source>
        <strain evidence="1 2">MUT 4182</strain>
    </source>
</reference>
<dbReference type="AlphaFoldDB" id="A0A0C3QT15"/>
<evidence type="ECO:0000313" key="1">
    <source>
        <dbReference type="EMBL" id="KIO31239.1"/>
    </source>
</evidence>
<dbReference type="Proteomes" id="UP000054248">
    <property type="component" value="Unassembled WGS sequence"/>
</dbReference>
<name>A0A0C3QT15_9AGAM</name>
<sequence>MMACTFRRTITTGGMTPSGSTSTIVSDESDEGFAYPVEMADRSINFLNKNSGLPGNLDAAGVLPSMNVDGNAGSMAEILLMVPGPVILV</sequence>
<keyword evidence="2" id="KW-1185">Reference proteome</keyword>
<accession>A0A0C3QT15</accession>
<organism evidence="1 2">
    <name type="scientific">Tulasnella calospora MUT 4182</name>
    <dbReference type="NCBI Taxonomy" id="1051891"/>
    <lineage>
        <taxon>Eukaryota</taxon>
        <taxon>Fungi</taxon>
        <taxon>Dikarya</taxon>
        <taxon>Basidiomycota</taxon>
        <taxon>Agaricomycotina</taxon>
        <taxon>Agaricomycetes</taxon>
        <taxon>Cantharellales</taxon>
        <taxon>Tulasnellaceae</taxon>
        <taxon>Tulasnella</taxon>
    </lineage>
</organism>
<protein>
    <submittedName>
        <fullName evidence="1">Uncharacterized protein</fullName>
    </submittedName>
</protein>